<dbReference type="InterPro" id="IPR036291">
    <property type="entry name" value="NAD(P)-bd_dom_sf"/>
</dbReference>
<dbReference type="AlphaFoldDB" id="A0A250IKV8"/>
<gene>
    <name evidence="4" type="ORF">MEBOL_005256</name>
</gene>
<name>A0A250IKV8_9BACT</name>
<keyword evidence="5" id="KW-1185">Reference proteome</keyword>
<evidence type="ECO:0000313" key="5">
    <source>
        <dbReference type="Proteomes" id="UP000217289"/>
    </source>
</evidence>
<dbReference type="PANTHER" id="PTHR44154">
    <property type="entry name" value="QUINONE OXIDOREDUCTASE"/>
    <property type="match status" value="1"/>
</dbReference>
<keyword evidence="2" id="KW-0479">Metal-binding</keyword>
<feature type="domain" description="Enoyl reductase (ER)" evidence="3">
    <location>
        <begin position="13"/>
        <end position="335"/>
    </location>
</feature>
<dbReference type="Pfam" id="PF08240">
    <property type="entry name" value="ADH_N"/>
    <property type="match status" value="1"/>
</dbReference>
<accession>A0A250IKV8</accession>
<dbReference type="InterPro" id="IPR020843">
    <property type="entry name" value="ER"/>
</dbReference>
<dbReference type="RefSeq" id="WP_095980070.1">
    <property type="nucleotide sequence ID" value="NZ_CP022163.1"/>
</dbReference>
<dbReference type="SUPFAM" id="SSF50129">
    <property type="entry name" value="GroES-like"/>
    <property type="match status" value="1"/>
</dbReference>
<dbReference type="OrthoDB" id="9785812at2"/>
<dbReference type="Proteomes" id="UP000217289">
    <property type="component" value="Chromosome"/>
</dbReference>
<keyword evidence="1" id="KW-0521">NADP</keyword>
<dbReference type="CDD" id="cd08252">
    <property type="entry name" value="AL_MDR"/>
    <property type="match status" value="1"/>
</dbReference>
<dbReference type="PANTHER" id="PTHR44154:SF1">
    <property type="entry name" value="QUINONE OXIDOREDUCTASE"/>
    <property type="match status" value="1"/>
</dbReference>
<comment type="similarity">
    <text evidence="2">Belongs to the zinc-containing alcohol dehydrogenase family. Quinone oxidoreductase subfamily.</text>
</comment>
<organism evidence="4 5">
    <name type="scientific">Melittangium boletus DSM 14713</name>
    <dbReference type="NCBI Taxonomy" id="1294270"/>
    <lineage>
        <taxon>Bacteria</taxon>
        <taxon>Pseudomonadati</taxon>
        <taxon>Myxococcota</taxon>
        <taxon>Myxococcia</taxon>
        <taxon>Myxococcales</taxon>
        <taxon>Cystobacterineae</taxon>
        <taxon>Archangiaceae</taxon>
        <taxon>Melittangium</taxon>
    </lineage>
</organism>
<keyword evidence="2" id="KW-0560">Oxidoreductase</keyword>
<protein>
    <recommendedName>
        <fullName evidence="2">Zinc-type alcohol dehydrogenase-like protein</fullName>
    </recommendedName>
</protein>
<dbReference type="Gene3D" id="3.40.50.720">
    <property type="entry name" value="NAD(P)-binding Rossmann-like Domain"/>
    <property type="match status" value="1"/>
</dbReference>
<dbReference type="SMART" id="SM00829">
    <property type="entry name" value="PKS_ER"/>
    <property type="match status" value="1"/>
</dbReference>
<dbReference type="SUPFAM" id="SSF51735">
    <property type="entry name" value="NAD(P)-binding Rossmann-fold domains"/>
    <property type="match status" value="1"/>
</dbReference>
<evidence type="ECO:0000256" key="1">
    <source>
        <dbReference type="ARBA" id="ARBA00022857"/>
    </source>
</evidence>
<dbReference type="Gene3D" id="3.90.180.10">
    <property type="entry name" value="Medium-chain alcohol dehydrogenases, catalytic domain"/>
    <property type="match status" value="1"/>
</dbReference>
<proteinExistence type="inferred from homology"/>
<dbReference type="GO" id="GO:0008270">
    <property type="term" value="F:zinc ion binding"/>
    <property type="evidence" value="ECO:0007669"/>
    <property type="project" value="InterPro"/>
</dbReference>
<dbReference type="EMBL" id="CP022163">
    <property type="protein sequence ID" value="ATB31787.1"/>
    <property type="molecule type" value="Genomic_DNA"/>
</dbReference>
<dbReference type="GO" id="GO:0016491">
    <property type="term" value="F:oxidoreductase activity"/>
    <property type="evidence" value="ECO:0007669"/>
    <property type="project" value="UniProtKB-KW"/>
</dbReference>
<dbReference type="InterPro" id="IPR051603">
    <property type="entry name" value="Zinc-ADH_QOR/CCCR"/>
</dbReference>
<reference evidence="4 5" key="1">
    <citation type="submission" date="2017-06" db="EMBL/GenBank/DDBJ databases">
        <authorList>
            <person name="Kim H.J."/>
            <person name="Triplett B.A."/>
        </authorList>
    </citation>
    <scope>NUCLEOTIDE SEQUENCE [LARGE SCALE GENOMIC DNA]</scope>
    <source>
        <strain evidence="4 5">DSM 14713</strain>
    </source>
</reference>
<dbReference type="InterPro" id="IPR014182">
    <property type="entry name" value="ADH_Zn_typ-1"/>
</dbReference>
<evidence type="ECO:0000256" key="2">
    <source>
        <dbReference type="RuleBase" id="RU364000"/>
    </source>
</evidence>
<dbReference type="Pfam" id="PF13602">
    <property type="entry name" value="ADH_zinc_N_2"/>
    <property type="match status" value="1"/>
</dbReference>
<sequence length="338" mass="36436">MKAIAYRQRLPLDHAESLIDIEVPNPPAPTGRDLLVRVQAVSVNPVDTKIRTNVDPKGADKILGWDAAGTVVAVGPDARLFKAGDTVFYAGAIERSGTNAELHLVDERIVGRKPESLDFAQAAALPLTSITAWEMLFDRLKVPYGKKADAGSVLIVGGAGGVGSIAIQLARRLTGLTVFASASRAETQDWVRQMGAHHIVDHRQPMAPQIKAISPQGVDYVLALTQTEKHFADLAEALKPQGALSIIDDPKTPLDIGLLKSKSASLHWELMFTRHRFQTPDMIAQHQLLNEVADLVDAGLLRTTMRENLGTINAANLKRAHALLESGRAIGKAVLSGF</sequence>
<evidence type="ECO:0000259" key="3">
    <source>
        <dbReference type="SMART" id="SM00829"/>
    </source>
</evidence>
<dbReference type="KEGG" id="mbd:MEBOL_005256"/>
<dbReference type="InterPro" id="IPR011032">
    <property type="entry name" value="GroES-like_sf"/>
</dbReference>
<keyword evidence="2" id="KW-0862">Zinc</keyword>
<evidence type="ECO:0000313" key="4">
    <source>
        <dbReference type="EMBL" id="ATB31787.1"/>
    </source>
</evidence>
<dbReference type="NCBIfam" id="TIGR02817">
    <property type="entry name" value="adh_fam_1"/>
    <property type="match status" value="1"/>
</dbReference>
<dbReference type="InterPro" id="IPR013154">
    <property type="entry name" value="ADH-like_N"/>
</dbReference>